<dbReference type="GO" id="GO:0032446">
    <property type="term" value="P:protein modification by small protein conjugation"/>
    <property type="evidence" value="ECO:0007669"/>
    <property type="project" value="TreeGrafter"/>
</dbReference>
<sequence>MNRHAGVPLATGRSVVLKECSWRRVGTSLLVMFDPARTVRLADPDGRVERLLEELAAGRRQLSAVHAALVERGDVAADESIDAAIATLDGLGLVEDGATASLEPGEDPERHASTLAFFSSFASLERGRADFVRRLRGAHVLQLGAGGIGSAVVQALCGMGVGGVTIVDHDTVAVGNLARQFLYRRADLGRPKVERAVEWIDEVHPTTTANGVMRRVRCADDVADLLDGVDVVVCAIDVPSDVGLRVGEAATPRRVPSVHAGVGPFGVRYGSVLPGRSACLSCVDSGLRRRQPPDRASAEYDLAARLHRPNPSTASLVMLAGSLVSLEVVRLLTGFQAPQAAGARVTVRLDDGLVPHVDRFDRDAGCPVCGGLGDG</sequence>
<accession>A0A8J4A5H7</accession>
<dbReference type="GO" id="GO:0016779">
    <property type="term" value="F:nucleotidyltransferase activity"/>
    <property type="evidence" value="ECO:0007669"/>
    <property type="project" value="TreeGrafter"/>
</dbReference>
<reference evidence="2" key="1">
    <citation type="submission" date="2021-01" db="EMBL/GenBank/DDBJ databases">
        <title>Whole genome shotgun sequence of Virgisporangium ochraceum NBRC 16418.</title>
        <authorList>
            <person name="Komaki H."/>
            <person name="Tamura T."/>
        </authorList>
    </citation>
    <scope>NUCLEOTIDE SEQUENCE</scope>
    <source>
        <strain evidence="2">NBRC 16418</strain>
    </source>
</reference>
<dbReference type="GO" id="GO:0008641">
    <property type="term" value="F:ubiquitin-like modifier activating enzyme activity"/>
    <property type="evidence" value="ECO:0007669"/>
    <property type="project" value="InterPro"/>
</dbReference>
<keyword evidence="3" id="KW-1185">Reference proteome</keyword>
<evidence type="ECO:0000313" key="2">
    <source>
        <dbReference type="EMBL" id="GIJ73161.1"/>
    </source>
</evidence>
<dbReference type="InterPro" id="IPR045886">
    <property type="entry name" value="ThiF/MoeB/HesA"/>
</dbReference>
<dbReference type="Pfam" id="PF00899">
    <property type="entry name" value="ThiF"/>
    <property type="match status" value="1"/>
</dbReference>
<dbReference type="SUPFAM" id="SSF69572">
    <property type="entry name" value="Activating enzymes of the ubiquitin-like proteins"/>
    <property type="match status" value="1"/>
</dbReference>
<proteinExistence type="predicted"/>
<organism evidence="2 3">
    <name type="scientific">Virgisporangium ochraceum</name>
    <dbReference type="NCBI Taxonomy" id="65505"/>
    <lineage>
        <taxon>Bacteria</taxon>
        <taxon>Bacillati</taxon>
        <taxon>Actinomycetota</taxon>
        <taxon>Actinomycetes</taxon>
        <taxon>Micromonosporales</taxon>
        <taxon>Micromonosporaceae</taxon>
        <taxon>Virgisporangium</taxon>
    </lineage>
</organism>
<dbReference type="PANTHER" id="PTHR10953:SF102">
    <property type="entry name" value="ADENYLYLTRANSFERASE AND SULFURTRANSFERASE MOCS3"/>
    <property type="match status" value="1"/>
</dbReference>
<dbReference type="Gene3D" id="3.40.50.720">
    <property type="entry name" value="NAD(P)-binding Rossmann-like Domain"/>
    <property type="match status" value="1"/>
</dbReference>
<evidence type="ECO:0000313" key="3">
    <source>
        <dbReference type="Proteomes" id="UP000635606"/>
    </source>
</evidence>
<comment type="caution">
    <text evidence="2">The sequence shown here is derived from an EMBL/GenBank/DDBJ whole genome shotgun (WGS) entry which is preliminary data.</text>
</comment>
<dbReference type="GO" id="GO:0005737">
    <property type="term" value="C:cytoplasm"/>
    <property type="evidence" value="ECO:0007669"/>
    <property type="project" value="TreeGrafter"/>
</dbReference>
<protein>
    <submittedName>
        <fullName evidence="2">Heme biosynthesis protein HemY</fullName>
    </submittedName>
</protein>
<gene>
    <name evidence="2" type="ORF">Voc01_080780</name>
</gene>
<dbReference type="PANTHER" id="PTHR10953">
    <property type="entry name" value="UBIQUITIN-ACTIVATING ENZYME E1"/>
    <property type="match status" value="1"/>
</dbReference>
<dbReference type="RefSeq" id="WP_203932992.1">
    <property type="nucleotide sequence ID" value="NZ_BOPH01000110.1"/>
</dbReference>
<dbReference type="InterPro" id="IPR000594">
    <property type="entry name" value="ThiF_NAD_FAD-bd"/>
</dbReference>
<dbReference type="Proteomes" id="UP000635606">
    <property type="component" value="Unassembled WGS sequence"/>
</dbReference>
<dbReference type="AlphaFoldDB" id="A0A8J4A5H7"/>
<evidence type="ECO:0000259" key="1">
    <source>
        <dbReference type="Pfam" id="PF00899"/>
    </source>
</evidence>
<dbReference type="GO" id="GO:0004792">
    <property type="term" value="F:thiosulfate-cyanide sulfurtransferase activity"/>
    <property type="evidence" value="ECO:0007669"/>
    <property type="project" value="TreeGrafter"/>
</dbReference>
<name>A0A8J4A5H7_9ACTN</name>
<dbReference type="EMBL" id="BOPH01000110">
    <property type="protein sequence ID" value="GIJ73161.1"/>
    <property type="molecule type" value="Genomic_DNA"/>
</dbReference>
<dbReference type="InterPro" id="IPR035985">
    <property type="entry name" value="Ubiquitin-activating_enz"/>
</dbReference>
<feature type="domain" description="THIF-type NAD/FAD binding fold" evidence="1">
    <location>
        <begin position="129"/>
        <end position="366"/>
    </location>
</feature>